<dbReference type="EMBL" id="CP037920">
    <property type="protein sequence ID" value="QDT99257.1"/>
    <property type="molecule type" value="Genomic_DNA"/>
</dbReference>
<evidence type="ECO:0000256" key="1">
    <source>
        <dbReference type="SAM" id="Phobius"/>
    </source>
</evidence>
<keyword evidence="1" id="KW-1133">Transmembrane helix</keyword>
<keyword evidence="1" id="KW-0812">Transmembrane</keyword>
<evidence type="ECO:0000313" key="2">
    <source>
        <dbReference type="EMBL" id="QDT99257.1"/>
    </source>
</evidence>
<name>A0A517W1Z1_9PLAN</name>
<keyword evidence="1" id="KW-0472">Membrane</keyword>
<reference evidence="2 3" key="1">
    <citation type="submission" date="2019-03" db="EMBL/GenBank/DDBJ databases">
        <title>Deep-cultivation of Planctomycetes and their phenomic and genomic characterization uncovers novel biology.</title>
        <authorList>
            <person name="Wiegand S."/>
            <person name="Jogler M."/>
            <person name="Boedeker C."/>
            <person name="Pinto D."/>
            <person name="Vollmers J."/>
            <person name="Rivas-Marin E."/>
            <person name="Kohn T."/>
            <person name="Peeters S.H."/>
            <person name="Heuer A."/>
            <person name="Rast P."/>
            <person name="Oberbeckmann S."/>
            <person name="Bunk B."/>
            <person name="Jeske O."/>
            <person name="Meyerdierks A."/>
            <person name="Storesund J.E."/>
            <person name="Kallscheuer N."/>
            <person name="Luecker S."/>
            <person name="Lage O.M."/>
            <person name="Pohl T."/>
            <person name="Merkel B.J."/>
            <person name="Hornburger P."/>
            <person name="Mueller R.-W."/>
            <person name="Bruemmer F."/>
            <person name="Labrenz M."/>
            <person name="Spormann A.M."/>
            <person name="Op den Camp H."/>
            <person name="Overmann J."/>
            <person name="Amann R."/>
            <person name="Jetten M.S.M."/>
            <person name="Mascher T."/>
            <person name="Medema M.H."/>
            <person name="Devos D.P."/>
            <person name="Kaster A.-K."/>
            <person name="Ovreas L."/>
            <person name="Rohde M."/>
            <person name="Galperin M.Y."/>
            <person name="Jogler C."/>
        </authorList>
    </citation>
    <scope>NUCLEOTIDE SEQUENCE [LARGE SCALE GENOMIC DNA]</scope>
    <source>
        <strain evidence="2 3">V144</strain>
    </source>
</reference>
<evidence type="ECO:0000313" key="3">
    <source>
        <dbReference type="Proteomes" id="UP000318704"/>
    </source>
</evidence>
<evidence type="ECO:0008006" key="4">
    <source>
        <dbReference type="Google" id="ProtNLM"/>
    </source>
</evidence>
<gene>
    <name evidence="2" type="ORF">V144x_47680</name>
</gene>
<organism evidence="2 3">
    <name type="scientific">Gimesia aquarii</name>
    <dbReference type="NCBI Taxonomy" id="2527964"/>
    <lineage>
        <taxon>Bacteria</taxon>
        <taxon>Pseudomonadati</taxon>
        <taxon>Planctomycetota</taxon>
        <taxon>Planctomycetia</taxon>
        <taxon>Planctomycetales</taxon>
        <taxon>Planctomycetaceae</taxon>
        <taxon>Gimesia</taxon>
    </lineage>
</organism>
<sequence length="133" mass="14876">MSPKTFSVRIIGFTAVIGGFFGIYYLLATPLAIAHIEHLGGSVLHDTAWCATVYEKVYLNDTTATDDDLRYVRQLQPYRGIYLRNTSITDDGLKHLHGLEVYEIDLTGTNISDSAVDEFLSTIPADFNCQIKR</sequence>
<dbReference type="Proteomes" id="UP000318704">
    <property type="component" value="Chromosome"/>
</dbReference>
<dbReference type="KEGG" id="gaw:V144x_47680"/>
<dbReference type="RefSeq" id="WP_144988594.1">
    <property type="nucleotide sequence ID" value="NZ_CP037920.1"/>
</dbReference>
<proteinExistence type="predicted"/>
<protein>
    <recommendedName>
        <fullName evidence="4">Leucine Rich repeats (2 copies)</fullName>
    </recommendedName>
</protein>
<feature type="transmembrane region" description="Helical" evidence="1">
    <location>
        <begin position="6"/>
        <end position="27"/>
    </location>
</feature>
<dbReference type="AlphaFoldDB" id="A0A517W1Z1"/>
<accession>A0A517W1Z1</accession>
<dbReference type="Gene3D" id="3.80.10.10">
    <property type="entry name" value="Ribonuclease Inhibitor"/>
    <property type="match status" value="1"/>
</dbReference>
<dbReference type="InterPro" id="IPR032675">
    <property type="entry name" value="LRR_dom_sf"/>
</dbReference>